<proteinExistence type="predicted"/>
<dbReference type="Proteomes" id="UP000551878">
    <property type="component" value="Unassembled WGS sequence"/>
</dbReference>
<accession>A0A840QRN4</accession>
<dbReference type="AlphaFoldDB" id="A0A840QRN4"/>
<evidence type="ECO:0000313" key="1">
    <source>
        <dbReference type="EMBL" id="MBB5174010.1"/>
    </source>
</evidence>
<sequence>MNITDQAKAFLQEVMQENGAENIKVIFSGMG</sequence>
<reference evidence="1 2" key="1">
    <citation type="submission" date="2020-08" db="EMBL/GenBank/DDBJ databases">
        <title>Genomic Encyclopedia of Type Strains, Phase IV (KMG-IV): sequencing the most valuable type-strain genomes for metagenomic binning, comparative biology and taxonomic classification.</title>
        <authorList>
            <person name="Goeker M."/>
        </authorList>
    </citation>
    <scope>NUCLEOTIDE SEQUENCE [LARGE SCALE GENOMIC DNA]</scope>
    <source>
        <strain evidence="1 2">DSM 24696</strain>
    </source>
</reference>
<keyword evidence="2" id="KW-1185">Reference proteome</keyword>
<evidence type="ECO:0000313" key="2">
    <source>
        <dbReference type="Proteomes" id="UP000551878"/>
    </source>
</evidence>
<name>A0A840QRN4_9BACI</name>
<protein>
    <submittedName>
        <fullName evidence="1">Uncharacterized protein</fullName>
    </submittedName>
</protein>
<comment type="caution">
    <text evidence="1">The sequence shown here is derived from an EMBL/GenBank/DDBJ whole genome shotgun (WGS) entry which is preliminary data.</text>
</comment>
<dbReference type="EMBL" id="JACHHB010000009">
    <property type="protein sequence ID" value="MBB5174010.1"/>
    <property type="molecule type" value="Genomic_DNA"/>
</dbReference>
<gene>
    <name evidence="1" type="ORF">HNQ41_002200</name>
</gene>
<organism evidence="1 2">
    <name type="scientific">Texcoconibacillus texcoconensis</name>
    <dbReference type="NCBI Taxonomy" id="1095777"/>
    <lineage>
        <taxon>Bacteria</taxon>
        <taxon>Bacillati</taxon>
        <taxon>Bacillota</taxon>
        <taxon>Bacilli</taxon>
        <taxon>Bacillales</taxon>
        <taxon>Bacillaceae</taxon>
        <taxon>Texcoconibacillus</taxon>
    </lineage>
</organism>